<feature type="region of interest" description="Disordered" evidence="1">
    <location>
        <begin position="100"/>
        <end position="141"/>
    </location>
</feature>
<feature type="compositionally biased region" description="Pro residues" evidence="1">
    <location>
        <begin position="1"/>
        <end position="10"/>
    </location>
</feature>
<name>A0A8D8R0P2_9HEMI</name>
<protein>
    <submittedName>
        <fullName evidence="2">Uncharacterized protein</fullName>
    </submittedName>
</protein>
<feature type="compositionally biased region" description="Polar residues" evidence="1">
    <location>
        <begin position="119"/>
        <end position="141"/>
    </location>
</feature>
<feature type="compositionally biased region" description="Basic residues" evidence="1">
    <location>
        <begin position="42"/>
        <end position="59"/>
    </location>
</feature>
<reference evidence="2" key="1">
    <citation type="submission" date="2021-05" db="EMBL/GenBank/DDBJ databases">
        <authorList>
            <person name="Alioto T."/>
            <person name="Alioto T."/>
            <person name="Gomez Garrido J."/>
        </authorList>
    </citation>
    <scope>NUCLEOTIDE SEQUENCE</scope>
</reference>
<dbReference type="EMBL" id="HBUF01120777">
    <property type="protein sequence ID" value="CAG6642085.1"/>
    <property type="molecule type" value="Transcribed_RNA"/>
</dbReference>
<proteinExistence type="predicted"/>
<feature type="region of interest" description="Disordered" evidence="1">
    <location>
        <begin position="1"/>
        <end position="71"/>
    </location>
</feature>
<dbReference type="AlphaFoldDB" id="A0A8D8R0P2"/>
<sequence length="141" mass="15499">MPCPPHPQPQPGTSKQHRQGDEYPISHGWRVPPIVPTPQQHKGCRAKYKNGSLHPRRNTTRCPSQSTPAPPVRTLAVQGLSYTGKVALYGPTEVTLGIPPGSVTVSWDTDRSRIHRGPQAQSPQHRSGWRTQGRTPQQALA</sequence>
<organism evidence="2">
    <name type="scientific">Cacopsylla melanoneura</name>
    <dbReference type="NCBI Taxonomy" id="428564"/>
    <lineage>
        <taxon>Eukaryota</taxon>
        <taxon>Metazoa</taxon>
        <taxon>Ecdysozoa</taxon>
        <taxon>Arthropoda</taxon>
        <taxon>Hexapoda</taxon>
        <taxon>Insecta</taxon>
        <taxon>Pterygota</taxon>
        <taxon>Neoptera</taxon>
        <taxon>Paraneoptera</taxon>
        <taxon>Hemiptera</taxon>
        <taxon>Sternorrhyncha</taxon>
        <taxon>Psylloidea</taxon>
        <taxon>Psyllidae</taxon>
        <taxon>Psyllinae</taxon>
        <taxon>Cacopsylla</taxon>
    </lineage>
</organism>
<accession>A0A8D8R0P2</accession>
<evidence type="ECO:0000256" key="1">
    <source>
        <dbReference type="SAM" id="MobiDB-lite"/>
    </source>
</evidence>
<evidence type="ECO:0000313" key="2">
    <source>
        <dbReference type="EMBL" id="CAG6642085.1"/>
    </source>
</evidence>